<reference evidence="3" key="1">
    <citation type="journal article" date="2012" name="Science">
        <title>The Paleozoic origin of enzymatic lignin decomposition reconstructed from 31 fungal genomes.</title>
        <authorList>
            <person name="Floudas D."/>
            <person name="Binder M."/>
            <person name="Riley R."/>
            <person name="Barry K."/>
            <person name="Blanchette R.A."/>
            <person name="Henrissat B."/>
            <person name="Martinez A.T."/>
            <person name="Otillar R."/>
            <person name="Spatafora J.W."/>
            <person name="Yadav J.S."/>
            <person name="Aerts A."/>
            <person name="Benoit I."/>
            <person name="Boyd A."/>
            <person name="Carlson A."/>
            <person name="Copeland A."/>
            <person name="Coutinho P.M."/>
            <person name="de Vries R.P."/>
            <person name="Ferreira P."/>
            <person name="Findley K."/>
            <person name="Foster B."/>
            <person name="Gaskell J."/>
            <person name="Glotzer D."/>
            <person name="Gorecki P."/>
            <person name="Heitman J."/>
            <person name="Hesse C."/>
            <person name="Hori C."/>
            <person name="Igarashi K."/>
            <person name="Jurgens J.A."/>
            <person name="Kallen N."/>
            <person name="Kersten P."/>
            <person name="Kohler A."/>
            <person name="Kuees U."/>
            <person name="Kumar T.K.A."/>
            <person name="Kuo A."/>
            <person name="LaButti K."/>
            <person name="Larrondo L.F."/>
            <person name="Lindquist E."/>
            <person name="Ling A."/>
            <person name="Lombard V."/>
            <person name="Lucas S."/>
            <person name="Lundell T."/>
            <person name="Martin R."/>
            <person name="McLaughlin D.J."/>
            <person name="Morgenstern I."/>
            <person name="Morin E."/>
            <person name="Murat C."/>
            <person name="Nagy L.G."/>
            <person name="Nolan M."/>
            <person name="Ohm R.A."/>
            <person name="Patyshakuliyeva A."/>
            <person name="Rokas A."/>
            <person name="Ruiz-Duenas F.J."/>
            <person name="Sabat G."/>
            <person name="Salamov A."/>
            <person name="Samejima M."/>
            <person name="Schmutz J."/>
            <person name="Slot J.C."/>
            <person name="St John F."/>
            <person name="Stenlid J."/>
            <person name="Sun H."/>
            <person name="Sun S."/>
            <person name="Syed K."/>
            <person name="Tsang A."/>
            <person name="Wiebenga A."/>
            <person name="Young D."/>
            <person name="Pisabarro A."/>
            <person name="Eastwood D.C."/>
            <person name="Martin F."/>
            <person name="Cullen D."/>
            <person name="Grigoriev I.V."/>
            <person name="Hibbett D.S."/>
        </authorList>
    </citation>
    <scope>NUCLEOTIDE SEQUENCE [LARGE SCALE GENOMIC DNA]</scope>
    <source>
        <strain evidence="3">TFB10046</strain>
    </source>
</reference>
<organism evidence="2 3">
    <name type="scientific">Auricularia subglabra (strain TFB-10046 / SS5)</name>
    <name type="common">White-rot fungus</name>
    <name type="synonym">Auricularia delicata (strain TFB10046)</name>
    <dbReference type="NCBI Taxonomy" id="717982"/>
    <lineage>
        <taxon>Eukaryota</taxon>
        <taxon>Fungi</taxon>
        <taxon>Dikarya</taxon>
        <taxon>Basidiomycota</taxon>
        <taxon>Agaricomycotina</taxon>
        <taxon>Agaricomycetes</taxon>
        <taxon>Auriculariales</taxon>
        <taxon>Auriculariaceae</taxon>
        <taxon>Auricularia</taxon>
    </lineage>
</organism>
<evidence type="ECO:0000259" key="1">
    <source>
        <dbReference type="PROSITE" id="PS00028"/>
    </source>
</evidence>
<name>J0LKK2_AURST</name>
<keyword evidence="3" id="KW-1185">Reference proteome</keyword>
<dbReference type="Proteomes" id="UP000006514">
    <property type="component" value="Unassembled WGS sequence"/>
</dbReference>
<accession>J0LKK2</accession>
<dbReference type="Gene3D" id="3.30.160.60">
    <property type="entry name" value="Classic Zinc Finger"/>
    <property type="match status" value="1"/>
</dbReference>
<dbReference type="KEGG" id="adl:AURDEDRAFT_166322"/>
<dbReference type="AlphaFoldDB" id="J0LKK2"/>
<dbReference type="SMART" id="SM00355">
    <property type="entry name" value="ZnF_C2H2"/>
    <property type="match status" value="3"/>
</dbReference>
<sequence>MPDAAAPPCCLWAGCLLPGPYGDDWALLDHLKAAHNPRSGEFVCQWSGCTHTSTGPQQRVQHLCRHAAHRPYPKRPCSQDFAPAAGSRCKWAGCDATFAGAVALHGHVQRVHIAALLRVRVPSARCGWAHCGYRFRSGKDYSTHVRKRAKVAPPLARPDESESELDIVITVRTAKEETPPRKHLPSTPPPEMAQMSVAQISGASMAVRAAQLRASPPDDEDDWVFCA</sequence>
<dbReference type="InParanoid" id="J0LKK2"/>
<dbReference type="PROSITE" id="PS00028">
    <property type="entry name" value="ZINC_FINGER_C2H2_1"/>
    <property type="match status" value="1"/>
</dbReference>
<proteinExistence type="predicted"/>
<evidence type="ECO:0000313" key="2">
    <source>
        <dbReference type="EMBL" id="EJD44538.1"/>
    </source>
</evidence>
<dbReference type="InterPro" id="IPR013087">
    <property type="entry name" value="Znf_C2H2_type"/>
</dbReference>
<dbReference type="EMBL" id="JH687770">
    <property type="protein sequence ID" value="EJD44538.1"/>
    <property type="molecule type" value="Genomic_DNA"/>
</dbReference>
<evidence type="ECO:0000313" key="3">
    <source>
        <dbReference type="Proteomes" id="UP000006514"/>
    </source>
</evidence>
<protein>
    <recommendedName>
        <fullName evidence="1">C2H2-type domain-containing protein</fullName>
    </recommendedName>
</protein>
<feature type="domain" description="C2H2-type" evidence="1">
    <location>
        <begin position="89"/>
        <end position="112"/>
    </location>
</feature>
<gene>
    <name evidence="2" type="ORF">AURDEDRAFT_166322</name>
</gene>